<comment type="caution">
    <text evidence="1">The sequence shown here is derived from an EMBL/GenBank/DDBJ whole genome shotgun (WGS) entry which is preliminary data.</text>
</comment>
<dbReference type="AlphaFoldDB" id="A0A2A5T4D8"/>
<protein>
    <submittedName>
        <fullName evidence="1">Uncharacterized protein</fullName>
    </submittedName>
</protein>
<gene>
    <name evidence="1" type="ORF">BTN49_1360</name>
</gene>
<keyword evidence="2" id="KW-1185">Reference proteome</keyword>
<proteinExistence type="predicted"/>
<sequence length="45" mass="5065">MSFQGIALTAYLPYLKGRGFTRSFDDFALDFSLSKLALQSDDKTK</sequence>
<organism evidence="1 2">
    <name type="scientific">Candidatus Enterovibrio escicola</name>
    <dbReference type="NCBI Taxonomy" id="1927127"/>
    <lineage>
        <taxon>Bacteria</taxon>
        <taxon>Pseudomonadati</taxon>
        <taxon>Pseudomonadota</taxon>
        <taxon>Gammaproteobacteria</taxon>
        <taxon>Vibrionales</taxon>
        <taxon>Vibrionaceae</taxon>
        <taxon>Enterovibrio</taxon>
    </lineage>
</organism>
<evidence type="ECO:0000313" key="2">
    <source>
        <dbReference type="Proteomes" id="UP000219020"/>
    </source>
</evidence>
<dbReference type="EMBL" id="NBYY01000012">
    <property type="protein sequence ID" value="PCS23032.1"/>
    <property type="molecule type" value="Genomic_DNA"/>
</dbReference>
<name>A0A2A5T4D8_9GAMM</name>
<dbReference type="Proteomes" id="UP000219020">
    <property type="component" value="Unassembled WGS sequence"/>
</dbReference>
<reference evidence="2" key="1">
    <citation type="submission" date="2017-04" db="EMBL/GenBank/DDBJ databases">
        <title>Genome evolution of the luminous symbionts of deep sea anglerfish.</title>
        <authorList>
            <person name="Hendry T.A."/>
        </authorList>
    </citation>
    <scope>NUCLEOTIDE SEQUENCE [LARGE SCALE GENOMIC DNA]</scope>
</reference>
<accession>A0A2A5T4D8</accession>
<evidence type="ECO:0000313" key="1">
    <source>
        <dbReference type="EMBL" id="PCS23032.1"/>
    </source>
</evidence>